<dbReference type="NCBIfam" id="NF003075">
    <property type="entry name" value="PRK03996.1"/>
    <property type="match status" value="1"/>
</dbReference>
<organism evidence="5 6">
    <name type="scientific">Halorubellus litoreus</name>
    <dbReference type="NCBI Taxonomy" id="755308"/>
    <lineage>
        <taxon>Archaea</taxon>
        <taxon>Methanobacteriati</taxon>
        <taxon>Methanobacteriota</taxon>
        <taxon>Stenosarchaea group</taxon>
        <taxon>Halobacteria</taxon>
        <taxon>Halobacteriales</taxon>
        <taxon>Halorubellaceae</taxon>
        <taxon>Halorubellus</taxon>
    </lineage>
</organism>
<dbReference type="PROSITE" id="PS00388">
    <property type="entry name" value="PROTEASOME_ALPHA_1"/>
    <property type="match status" value="1"/>
</dbReference>
<evidence type="ECO:0000313" key="6">
    <source>
        <dbReference type="Proteomes" id="UP001596395"/>
    </source>
</evidence>
<keyword evidence="6" id="KW-1185">Reference proteome</keyword>
<dbReference type="Gene3D" id="3.60.20.10">
    <property type="entry name" value="Glutamine Phosphoribosylpyrophosphate, subunit 1, domain 1"/>
    <property type="match status" value="1"/>
</dbReference>
<dbReference type="InterPro" id="IPR000426">
    <property type="entry name" value="Proteasome_asu_N"/>
</dbReference>
<evidence type="ECO:0000313" key="5">
    <source>
        <dbReference type="EMBL" id="MFC6953341.1"/>
    </source>
</evidence>
<dbReference type="RefSeq" id="WP_336350302.1">
    <property type="nucleotide sequence ID" value="NZ_JAZAQL010000002.1"/>
</dbReference>
<dbReference type="CDD" id="cd01911">
    <property type="entry name" value="proteasome_alpha"/>
    <property type="match status" value="1"/>
</dbReference>
<dbReference type="Pfam" id="PF10584">
    <property type="entry name" value="Proteasome_A_N"/>
    <property type="match status" value="1"/>
</dbReference>
<comment type="caution">
    <text evidence="5">The sequence shown here is derived from an EMBL/GenBank/DDBJ whole genome shotgun (WGS) entry which is preliminary data.</text>
</comment>
<dbReference type="GO" id="GO:0019773">
    <property type="term" value="C:proteasome core complex, alpha-subunit complex"/>
    <property type="evidence" value="ECO:0007669"/>
    <property type="project" value="UniProtKB-UniRule"/>
</dbReference>
<dbReference type="SMART" id="SM00948">
    <property type="entry name" value="Proteasome_A_N"/>
    <property type="match status" value="1"/>
</dbReference>
<dbReference type="Proteomes" id="UP001596395">
    <property type="component" value="Unassembled WGS sequence"/>
</dbReference>
<keyword evidence="1 2" id="KW-0647">Proteasome</keyword>
<gene>
    <name evidence="5" type="ORF">ACFQGB_10745</name>
</gene>
<evidence type="ECO:0000259" key="4">
    <source>
        <dbReference type="PROSITE" id="PS00388"/>
    </source>
</evidence>
<proteinExistence type="inferred from homology"/>
<dbReference type="InterPro" id="IPR050115">
    <property type="entry name" value="Proteasome_alpha"/>
</dbReference>
<dbReference type="AlphaFoldDB" id="A0ABD5VKC1"/>
<evidence type="ECO:0000256" key="2">
    <source>
        <dbReference type="PROSITE-ProRule" id="PRU00808"/>
    </source>
</evidence>
<sequence length="250" mass="25749">MNGSDRQAYDRGVSVFSPDGRLYQVEYAREAVRNGTAVVGVRGADGVVLAADARTPSPLLVDGSVEKLHDVDGRLGAATAGHVADGRRVVDFARRRAQTERLRYDQPVGVEPLATAVADHVQEATQAGGTRPFGAGLLVAGVDGNARAAGTGERPRLFEVDPSGSPSEWHATAIGGGADAAREHLEREYDPDVGPLGARNLALGALAATIDADGFAPSDVAVAVADADGYRSLDAGERASALDEAGVRAS</sequence>
<dbReference type="GO" id="GO:0004175">
    <property type="term" value="F:endopeptidase activity"/>
    <property type="evidence" value="ECO:0007669"/>
    <property type="project" value="UniProtKB-ARBA"/>
</dbReference>
<dbReference type="Pfam" id="PF00227">
    <property type="entry name" value="Proteasome"/>
    <property type="match status" value="1"/>
</dbReference>
<dbReference type="EMBL" id="JBHSXN010000002">
    <property type="protein sequence ID" value="MFC6953341.1"/>
    <property type="molecule type" value="Genomic_DNA"/>
</dbReference>
<dbReference type="PROSITE" id="PS51475">
    <property type="entry name" value="PROTEASOME_ALPHA_2"/>
    <property type="match status" value="1"/>
</dbReference>
<protein>
    <recommendedName>
        <fullName evidence="3">Proteasome subunit alpha</fullName>
    </recommendedName>
</protein>
<evidence type="ECO:0000256" key="3">
    <source>
        <dbReference type="RuleBase" id="RU000552"/>
    </source>
</evidence>
<keyword evidence="5" id="KW-0378">Hydrolase</keyword>
<dbReference type="SUPFAM" id="SSF56235">
    <property type="entry name" value="N-terminal nucleophile aminohydrolases (Ntn hydrolases)"/>
    <property type="match status" value="1"/>
</dbReference>
<feature type="domain" description="Proteasome alpha-type subunits" evidence="4">
    <location>
        <begin position="9"/>
        <end position="31"/>
    </location>
</feature>
<dbReference type="PANTHER" id="PTHR11599">
    <property type="entry name" value="PROTEASOME SUBUNIT ALPHA/BETA"/>
    <property type="match status" value="1"/>
</dbReference>
<comment type="function">
    <text evidence="3">Component of the proteasome core, a large protease complex with broad specificity involved in protein degradation.</text>
</comment>
<dbReference type="InterPro" id="IPR023332">
    <property type="entry name" value="Proteasome_alpha-type"/>
</dbReference>
<comment type="subcellular location">
    <subcellularLocation>
        <location evidence="3">Cytoplasm</location>
    </subcellularLocation>
</comment>
<dbReference type="InterPro" id="IPR001353">
    <property type="entry name" value="Proteasome_sua/b"/>
</dbReference>
<dbReference type="InterPro" id="IPR029055">
    <property type="entry name" value="Ntn_hydrolases_N"/>
</dbReference>
<dbReference type="GO" id="GO:0005737">
    <property type="term" value="C:cytoplasm"/>
    <property type="evidence" value="ECO:0007669"/>
    <property type="project" value="UniProtKB-SubCell"/>
</dbReference>
<comment type="subunit">
    <text evidence="3">The 20S proteasome core is composed of 14 alpha and 14 beta subunits that assemble into four stacked heptameric rings, resulting in a barrel-shaped structure. The two inner rings, each composed of seven catalytic beta subunits, are sandwiched by two outer rings, each composed of seven alpha subunits. The catalytic chamber with the active sites is on the inside of the barrel. Has a gated structure, the ends of the cylinder being occluded by the N-termini of the alpha-subunits. Is capped at one or both ends by the proteasome regulatory ATPase, PAN.</text>
</comment>
<name>A0ABD5VKC1_9EURY</name>
<evidence type="ECO:0000256" key="1">
    <source>
        <dbReference type="ARBA" id="ARBA00022942"/>
    </source>
</evidence>
<reference evidence="5 6" key="1">
    <citation type="journal article" date="2019" name="Int. J. Syst. Evol. Microbiol.">
        <title>The Global Catalogue of Microorganisms (GCM) 10K type strain sequencing project: providing services to taxonomists for standard genome sequencing and annotation.</title>
        <authorList>
            <consortium name="The Broad Institute Genomics Platform"/>
            <consortium name="The Broad Institute Genome Sequencing Center for Infectious Disease"/>
            <person name="Wu L."/>
            <person name="Ma J."/>
        </authorList>
    </citation>
    <scope>NUCLEOTIDE SEQUENCE [LARGE SCALE GENOMIC DNA]</scope>
    <source>
        <strain evidence="5 6">GX26</strain>
    </source>
</reference>
<accession>A0ABD5VKC1</accession>
<comment type="similarity">
    <text evidence="2 3">Belongs to the peptidase T1A family.</text>
</comment>